<evidence type="ECO:0000313" key="2">
    <source>
        <dbReference type="Proteomes" id="UP000215367"/>
    </source>
</evidence>
<protein>
    <submittedName>
        <fullName evidence="1">Uncharacterized protein</fullName>
    </submittedName>
</protein>
<evidence type="ECO:0000313" key="1">
    <source>
        <dbReference type="EMBL" id="OYD81625.1"/>
    </source>
</evidence>
<comment type="caution">
    <text evidence="1">The sequence shown here is derived from an EMBL/GenBank/DDBJ whole genome shotgun (WGS) entry which is preliminary data.</text>
</comment>
<proteinExistence type="predicted"/>
<dbReference type="AlphaFoldDB" id="A0A235H8T2"/>
<dbReference type="EMBL" id="NOWT01000031">
    <property type="protein sequence ID" value="OYD81625.1"/>
    <property type="molecule type" value="Genomic_DNA"/>
</dbReference>
<reference evidence="1 2" key="1">
    <citation type="submission" date="2017-07" db="EMBL/GenBank/DDBJ databases">
        <title>Whole genome sequence of Azospirillum brasilense 2A1, a potential biofertilizer strain.</title>
        <authorList>
            <person name="Fontana C.A."/>
            <person name="Toffoli L.M."/>
            <person name="Salazar S.M."/>
            <person name="Puglisi E."/>
            <person name="Pedraza R."/>
            <person name="Bassi D."/>
            <person name="Cocconcelli P.S."/>
        </authorList>
    </citation>
    <scope>NUCLEOTIDE SEQUENCE [LARGE SCALE GENOMIC DNA]</scope>
    <source>
        <strain evidence="1 2">2A1</strain>
    </source>
</reference>
<sequence length="78" mass="8744">MLSHVLWDQDRVRDVCRAYVAADALYGSDKSLCVPLERREVPYVLAVRGNEVLNVLTADREFLRLKASALADLVPEDG</sequence>
<gene>
    <name evidence="1" type="ORF">CHT98_25170</name>
</gene>
<accession>A0A235H8T2</accession>
<dbReference type="Proteomes" id="UP000215367">
    <property type="component" value="Unassembled WGS sequence"/>
</dbReference>
<name>A0A235H8T2_AZOBR</name>
<organism evidence="1 2">
    <name type="scientific">Azospirillum brasilense</name>
    <dbReference type="NCBI Taxonomy" id="192"/>
    <lineage>
        <taxon>Bacteria</taxon>
        <taxon>Pseudomonadati</taxon>
        <taxon>Pseudomonadota</taxon>
        <taxon>Alphaproteobacteria</taxon>
        <taxon>Rhodospirillales</taxon>
        <taxon>Azospirillaceae</taxon>
        <taxon>Azospirillum</taxon>
    </lineage>
</organism>